<dbReference type="InterPro" id="IPR050396">
    <property type="entry name" value="Glycosyltr_51/Transpeptidase"/>
</dbReference>
<evidence type="ECO:0000313" key="16">
    <source>
        <dbReference type="EMBL" id="ROH92049.1"/>
    </source>
</evidence>
<dbReference type="InterPro" id="IPR011815">
    <property type="entry name" value="PBP_1c"/>
</dbReference>
<name>A0A3N0VH05_9GAMM</name>
<evidence type="ECO:0000256" key="11">
    <source>
        <dbReference type="ARBA" id="ARBA00049902"/>
    </source>
</evidence>
<dbReference type="RefSeq" id="WP_123211092.1">
    <property type="nucleotide sequence ID" value="NZ_RJVO01000002.1"/>
</dbReference>
<sequence length="773" mass="84443">MSRARLAALSLLALAALLLIVRLWPRPPLAARIPLSTAVLDSRGELLRLRLASDGQLRLWQPLSDMPPALIEAVLLHEDRHFYWHPGVNPPALLRAALVTASGGARQGGSTLSMQLARLLERRHTRNLAGKLGQIGAALWLEARYSKREILEAYLNLAPYGGNVQGVGAAARLYFGKRPRELDLAQTLALAVLPQAPNARVPGTGETESLRAARLRLYARWLAVHPAAAEQRALVEAPLRFQRRALPFRAPHFTGALLAEAGETAPAELKTTLDLRLQSLLEQRLRQHLAPLARVGIDNAAVLLVDSRDLGVRAWIGSADWFNAGIHGQVDGVSARRSPGSTLKPLLYALAMDQGLIHPLSVLKDAPTYFGPYAPENNDGAFLGPISAHDALIRSRNVPAVQLSAQLREPSLYRFLKSAGVALPRSERHYGLALTLGGGEVSMVELAQLYAMLANRGLWRPLRRLAEEPPAPGERRLSADASFMVMDILRDNPRPDEAVWRPTRNRLTPAWKTGTSWGFRDAWTAGVFGPYVLVVWLGNFDGRSNPALVGIRSAAPLFFDLADAIRVAEPELVEPAFPQPPRLARVEVCTASGDLPNADCPQRSQTWYIPGVSPIRLSTVHRRLRIDRRSGRLACPDTPASAVVEEVYEFWPSELMRLYAQAGMPRRAPPPPGDCGLLATTAVGEAPSIRSPLAGVEYALRPEQLGQQVIPLLAHADGAVRTLYWFVDGSYLGSSAPGVAYAYRPTQTGRHQLSVSDDTGRSSARELRLRLSD</sequence>
<keyword evidence="17" id="KW-1185">Reference proteome</keyword>
<feature type="domain" description="Penicillin-binding protein transpeptidase" evidence="13">
    <location>
        <begin position="329"/>
        <end position="516"/>
    </location>
</feature>
<dbReference type="SUPFAM" id="SSF56601">
    <property type="entry name" value="beta-lactamase/transpeptidase-like"/>
    <property type="match status" value="1"/>
</dbReference>
<evidence type="ECO:0000256" key="4">
    <source>
        <dbReference type="ARBA" id="ARBA00022645"/>
    </source>
</evidence>
<comment type="catalytic activity">
    <reaction evidence="11">
        <text>[GlcNAc-(1-&gt;4)-Mur2Ac(oyl-L-Ala-gamma-D-Glu-L-Lys-D-Ala-D-Ala)](n)-di-trans,octa-cis-undecaprenyl diphosphate + beta-D-GlcNAc-(1-&gt;4)-Mur2Ac(oyl-L-Ala-gamma-D-Glu-L-Lys-D-Ala-D-Ala)-di-trans,octa-cis-undecaprenyl diphosphate = [GlcNAc-(1-&gt;4)-Mur2Ac(oyl-L-Ala-gamma-D-Glu-L-Lys-D-Ala-D-Ala)](n+1)-di-trans,octa-cis-undecaprenyl diphosphate + di-trans,octa-cis-undecaprenyl diphosphate + H(+)</text>
        <dbReference type="Rhea" id="RHEA:23708"/>
        <dbReference type="Rhea" id="RHEA-COMP:9602"/>
        <dbReference type="Rhea" id="RHEA-COMP:9603"/>
        <dbReference type="ChEBI" id="CHEBI:15378"/>
        <dbReference type="ChEBI" id="CHEBI:58405"/>
        <dbReference type="ChEBI" id="CHEBI:60033"/>
        <dbReference type="ChEBI" id="CHEBI:78435"/>
        <dbReference type="EC" id="2.4.99.28"/>
    </reaction>
</comment>
<dbReference type="PANTHER" id="PTHR32282">
    <property type="entry name" value="BINDING PROTEIN TRANSPEPTIDASE, PUTATIVE-RELATED"/>
    <property type="match status" value="1"/>
</dbReference>
<evidence type="ECO:0000259" key="14">
    <source>
        <dbReference type="Pfam" id="PF00912"/>
    </source>
</evidence>
<dbReference type="GO" id="GO:0004180">
    <property type="term" value="F:carboxypeptidase activity"/>
    <property type="evidence" value="ECO:0007669"/>
    <property type="project" value="UniProtKB-KW"/>
</dbReference>
<evidence type="ECO:0000313" key="17">
    <source>
        <dbReference type="Proteomes" id="UP000282106"/>
    </source>
</evidence>
<evidence type="ECO:0000259" key="15">
    <source>
        <dbReference type="Pfam" id="PF06832"/>
    </source>
</evidence>
<dbReference type="Pfam" id="PF00905">
    <property type="entry name" value="Transpeptidase"/>
    <property type="match status" value="1"/>
</dbReference>
<accession>A0A3N0VH05</accession>
<comment type="pathway">
    <text evidence="1">Cell wall biogenesis; peptidoglycan biosynthesis.</text>
</comment>
<dbReference type="GO" id="GO:0008955">
    <property type="term" value="F:peptidoglycan glycosyltransferase activity"/>
    <property type="evidence" value="ECO:0007669"/>
    <property type="project" value="UniProtKB-EC"/>
</dbReference>
<keyword evidence="9" id="KW-0511">Multifunctional enzyme</keyword>
<dbReference type="UniPathway" id="UPA00219"/>
<feature type="domain" description="Glycosyl transferase family 51" evidence="14">
    <location>
        <begin position="55"/>
        <end position="208"/>
    </location>
</feature>
<dbReference type="Gene3D" id="1.10.3810.10">
    <property type="entry name" value="Biosynthetic peptidoglycan transglycosylase-like"/>
    <property type="match status" value="1"/>
</dbReference>
<keyword evidence="5" id="KW-0645">Protease</keyword>
<dbReference type="SUPFAM" id="SSF53955">
    <property type="entry name" value="Lysozyme-like"/>
    <property type="match status" value="1"/>
</dbReference>
<protein>
    <recommendedName>
        <fullName evidence="10">peptidoglycan glycosyltransferase</fullName>
        <ecNumber evidence="10">2.4.99.28</ecNumber>
    </recommendedName>
</protein>
<dbReference type="Proteomes" id="UP000282106">
    <property type="component" value="Unassembled WGS sequence"/>
</dbReference>
<dbReference type="Gene3D" id="3.40.710.10">
    <property type="entry name" value="DD-peptidase/beta-lactamase superfamily"/>
    <property type="match status" value="1"/>
</dbReference>
<gene>
    <name evidence="16" type="primary">pbpC</name>
    <name evidence="16" type="ORF">ED208_06675</name>
</gene>
<dbReference type="AlphaFoldDB" id="A0A3N0VH05"/>
<keyword evidence="6" id="KW-0328">Glycosyltransferase</keyword>
<dbReference type="InParanoid" id="A0A3N0VH05"/>
<evidence type="ECO:0000256" key="3">
    <source>
        <dbReference type="ARBA" id="ARBA00007739"/>
    </source>
</evidence>
<evidence type="ECO:0000256" key="7">
    <source>
        <dbReference type="ARBA" id="ARBA00022679"/>
    </source>
</evidence>
<evidence type="ECO:0000256" key="1">
    <source>
        <dbReference type="ARBA" id="ARBA00004752"/>
    </source>
</evidence>
<dbReference type="PANTHER" id="PTHR32282:SF15">
    <property type="entry name" value="PENICILLIN-BINDING PROTEIN 1C"/>
    <property type="match status" value="1"/>
</dbReference>
<dbReference type="Pfam" id="PF00912">
    <property type="entry name" value="Transgly"/>
    <property type="match status" value="1"/>
</dbReference>
<dbReference type="EC" id="2.4.99.28" evidence="10"/>
<evidence type="ECO:0000259" key="13">
    <source>
        <dbReference type="Pfam" id="PF00905"/>
    </source>
</evidence>
<evidence type="ECO:0000256" key="12">
    <source>
        <dbReference type="SAM" id="MobiDB-lite"/>
    </source>
</evidence>
<feature type="domain" description="Penicillin-binding C-terminal" evidence="15">
    <location>
        <begin position="683"/>
        <end position="764"/>
    </location>
</feature>
<comment type="similarity">
    <text evidence="3">In the N-terminal section; belongs to the glycosyltransferase 51 family.</text>
</comment>
<dbReference type="InterPro" id="IPR001264">
    <property type="entry name" value="Glyco_trans_51"/>
</dbReference>
<comment type="caution">
    <text evidence="16">The sequence shown here is derived from an EMBL/GenBank/DDBJ whole genome shotgun (WGS) entry which is preliminary data.</text>
</comment>
<evidence type="ECO:0000256" key="10">
    <source>
        <dbReference type="ARBA" id="ARBA00044770"/>
    </source>
</evidence>
<evidence type="ECO:0000256" key="6">
    <source>
        <dbReference type="ARBA" id="ARBA00022676"/>
    </source>
</evidence>
<dbReference type="Pfam" id="PF06832">
    <property type="entry name" value="BiPBP_C"/>
    <property type="match status" value="1"/>
</dbReference>
<keyword evidence="8" id="KW-0378">Hydrolase</keyword>
<dbReference type="GO" id="GO:0030288">
    <property type="term" value="C:outer membrane-bounded periplasmic space"/>
    <property type="evidence" value="ECO:0007669"/>
    <property type="project" value="TreeGrafter"/>
</dbReference>
<keyword evidence="4" id="KW-0121">Carboxypeptidase</keyword>
<dbReference type="InterPro" id="IPR009647">
    <property type="entry name" value="PBP_C"/>
</dbReference>
<evidence type="ECO:0000256" key="2">
    <source>
        <dbReference type="ARBA" id="ARBA00007090"/>
    </source>
</evidence>
<keyword evidence="7" id="KW-0808">Transferase</keyword>
<dbReference type="InterPro" id="IPR012338">
    <property type="entry name" value="Beta-lactam/transpept-like"/>
</dbReference>
<dbReference type="GO" id="GO:0008658">
    <property type="term" value="F:penicillin binding"/>
    <property type="evidence" value="ECO:0007669"/>
    <property type="project" value="InterPro"/>
</dbReference>
<evidence type="ECO:0000256" key="5">
    <source>
        <dbReference type="ARBA" id="ARBA00022670"/>
    </source>
</evidence>
<dbReference type="InterPro" id="IPR036950">
    <property type="entry name" value="PBP_transglycosylase"/>
</dbReference>
<dbReference type="NCBIfam" id="TIGR02073">
    <property type="entry name" value="PBP_1c"/>
    <property type="match status" value="1"/>
</dbReference>
<feature type="compositionally biased region" description="Basic and acidic residues" evidence="12">
    <location>
        <begin position="758"/>
        <end position="773"/>
    </location>
</feature>
<proteinExistence type="inferred from homology"/>
<dbReference type="EMBL" id="RJVO01000002">
    <property type="protein sequence ID" value="ROH92049.1"/>
    <property type="molecule type" value="Genomic_DNA"/>
</dbReference>
<dbReference type="GO" id="GO:0006508">
    <property type="term" value="P:proteolysis"/>
    <property type="evidence" value="ECO:0007669"/>
    <property type="project" value="UniProtKB-KW"/>
</dbReference>
<evidence type="ECO:0000256" key="9">
    <source>
        <dbReference type="ARBA" id="ARBA00023268"/>
    </source>
</evidence>
<reference evidence="16 17" key="1">
    <citation type="submission" date="2018-10" db="EMBL/GenBank/DDBJ databases">
        <authorList>
            <person name="Chen W.-M."/>
        </authorList>
    </citation>
    <scope>NUCLEOTIDE SEQUENCE [LARGE SCALE GENOMIC DNA]</scope>
    <source>
        <strain evidence="16 17">THS-13</strain>
    </source>
</reference>
<organism evidence="16 17">
    <name type="scientific">Stagnimonas aquatica</name>
    <dbReference type="NCBI Taxonomy" id="2689987"/>
    <lineage>
        <taxon>Bacteria</taxon>
        <taxon>Pseudomonadati</taxon>
        <taxon>Pseudomonadota</taxon>
        <taxon>Gammaproteobacteria</taxon>
        <taxon>Nevskiales</taxon>
        <taxon>Nevskiaceae</taxon>
        <taxon>Stagnimonas</taxon>
    </lineage>
</organism>
<evidence type="ECO:0000256" key="8">
    <source>
        <dbReference type="ARBA" id="ARBA00022801"/>
    </source>
</evidence>
<dbReference type="InterPro" id="IPR023346">
    <property type="entry name" value="Lysozyme-like_dom_sf"/>
</dbReference>
<dbReference type="GO" id="GO:0009252">
    <property type="term" value="P:peptidoglycan biosynthetic process"/>
    <property type="evidence" value="ECO:0007669"/>
    <property type="project" value="UniProtKB-UniPathway"/>
</dbReference>
<dbReference type="FunCoup" id="A0A3N0VH05">
    <property type="interactions" value="117"/>
</dbReference>
<dbReference type="InterPro" id="IPR001460">
    <property type="entry name" value="PCN-bd_Tpept"/>
</dbReference>
<feature type="region of interest" description="Disordered" evidence="12">
    <location>
        <begin position="751"/>
        <end position="773"/>
    </location>
</feature>
<comment type="similarity">
    <text evidence="2">In the C-terminal section; belongs to the transpeptidase family.</text>
</comment>